<sequence>MSIRPFSPTESFAFPTPPRENRSSAWTMEATTPMPSDTSMLLPEITKMLVPSPPQNTNYRENPFADAFSIPITAAASRKCERDRAASGLGPPPLPFPSLPVDDAYGATRKPPTTSRNHLPTRPAGLGPLRQAGPPRACLCCHP</sequence>
<evidence type="ECO:0000313" key="3">
    <source>
        <dbReference type="Proteomes" id="UP000620124"/>
    </source>
</evidence>
<feature type="region of interest" description="Disordered" evidence="1">
    <location>
        <begin position="1"/>
        <end position="39"/>
    </location>
</feature>
<protein>
    <submittedName>
        <fullName evidence="2">Uncharacterized protein</fullName>
    </submittedName>
</protein>
<dbReference type="EMBL" id="JACAZI010000009">
    <property type="protein sequence ID" value="KAF7352246.1"/>
    <property type="molecule type" value="Genomic_DNA"/>
</dbReference>
<feature type="compositionally biased region" description="Polar residues" evidence="1">
    <location>
        <begin position="23"/>
        <end position="39"/>
    </location>
</feature>
<evidence type="ECO:0000313" key="2">
    <source>
        <dbReference type="EMBL" id="KAF7352246.1"/>
    </source>
</evidence>
<evidence type="ECO:0000256" key="1">
    <source>
        <dbReference type="SAM" id="MobiDB-lite"/>
    </source>
</evidence>
<feature type="region of interest" description="Disordered" evidence="1">
    <location>
        <begin position="77"/>
        <end position="134"/>
    </location>
</feature>
<dbReference type="AlphaFoldDB" id="A0A8H6Y4V2"/>
<reference evidence="2" key="1">
    <citation type="submission" date="2020-05" db="EMBL/GenBank/DDBJ databases">
        <title>Mycena genomes resolve the evolution of fungal bioluminescence.</title>
        <authorList>
            <person name="Tsai I.J."/>
        </authorList>
    </citation>
    <scope>NUCLEOTIDE SEQUENCE</scope>
    <source>
        <strain evidence="2">CCC161011</strain>
    </source>
</reference>
<keyword evidence="3" id="KW-1185">Reference proteome</keyword>
<accession>A0A8H6Y4V2</accession>
<name>A0A8H6Y4V2_9AGAR</name>
<dbReference type="OrthoDB" id="5340910at2759"/>
<organism evidence="2 3">
    <name type="scientific">Mycena venus</name>
    <dbReference type="NCBI Taxonomy" id="2733690"/>
    <lineage>
        <taxon>Eukaryota</taxon>
        <taxon>Fungi</taxon>
        <taxon>Dikarya</taxon>
        <taxon>Basidiomycota</taxon>
        <taxon>Agaricomycotina</taxon>
        <taxon>Agaricomycetes</taxon>
        <taxon>Agaricomycetidae</taxon>
        <taxon>Agaricales</taxon>
        <taxon>Marasmiineae</taxon>
        <taxon>Mycenaceae</taxon>
        <taxon>Mycena</taxon>
    </lineage>
</organism>
<proteinExistence type="predicted"/>
<gene>
    <name evidence="2" type="ORF">MVEN_01188000</name>
</gene>
<dbReference type="Proteomes" id="UP000620124">
    <property type="component" value="Unassembled WGS sequence"/>
</dbReference>
<comment type="caution">
    <text evidence="2">The sequence shown here is derived from an EMBL/GenBank/DDBJ whole genome shotgun (WGS) entry which is preliminary data.</text>
</comment>